<dbReference type="Proteomes" id="UP000044071">
    <property type="component" value="Unassembled WGS sequence"/>
</dbReference>
<reference evidence="2 3" key="1">
    <citation type="submission" date="2014-06" db="EMBL/GenBank/DDBJ databases">
        <authorList>
            <person name="Urmite Genomes Urmite Genomes"/>
        </authorList>
    </citation>
    <scope>NUCLEOTIDE SEQUENCE [LARGE SCALE GENOMIC DNA]</scope>
</reference>
<dbReference type="AlphaFoldDB" id="A0A078KRU7"/>
<evidence type="ECO:0000313" key="3">
    <source>
        <dbReference type="Proteomes" id="UP000044071"/>
    </source>
</evidence>
<protein>
    <recommendedName>
        <fullName evidence="4">Lipoprotein</fullName>
    </recommendedName>
</protein>
<feature type="chain" id="PRO_5009743967" description="Lipoprotein" evidence="1">
    <location>
        <begin position="21"/>
        <end position="117"/>
    </location>
</feature>
<sequence>MLKKLGLIAIFSLFISLSFAATSCLKAKPTNDPLFCASFKSVAKCHCVEFGLPSGMCEDMNQLYWRIVAMYGSLEQACKRQHETSAQDCMDNWHCFRDGGMDSQGRICSSNYSSCPV</sequence>
<evidence type="ECO:0000313" key="2">
    <source>
        <dbReference type="EMBL" id="CDZ77170.1"/>
    </source>
</evidence>
<gene>
    <name evidence="2" type="ORF">BN59_01452</name>
</gene>
<dbReference type="RefSeq" id="WP_081935047.1">
    <property type="nucleotide sequence ID" value="NZ_CCVW01000001.1"/>
</dbReference>
<evidence type="ECO:0008006" key="4">
    <source>
        <dbReference type="Google" id="ProtNLM"/>
    </source>
</evidence>
<name>A0A078KRU7_9GAMM</name>
<dbReference type="EMBL" id="CCSB01000001">
    <property type="protein sequence ID" value="CDZ77170.1"/>
    <property type="molecule type" value="Genomic_DNA"/>
</dbReference>
<dbReference type="eggNOG" id="ENOG5032CK0">
    <property type="taxonomic scope" value="Bacteria"/>
</dbReference>
<proteinExistence type="predicted"/>
<accession>A0A078KRU7</accession>
<keyword evidence="3" id="KW-1185">Reference proteome</keyword>
<organism evidence="2 3">
    <name type="scientific">Legionella massiliensis</name>
    <dbReference type="NCBI Taxonomy" id="1034943"/>
    <lineage>
        <taxon>Bacteria</taxon>
        <taxon>Pseudomonadati</taxon>
        <taxon>Pseudomonadota</taxon>
        <taxon>Gammaproteobacteria</taxon>
        <taxon>Legionellales</taxon>
        <taxon>Legionellaceae</taxon>
        <taxon>Legionella</taxon>
    </lineage>
</organism>
<feature type="signal peptide" evidence="1">
    <location>
        <begin position="1"/>
        <end position="20"/>
    </location>
</feature>
<dbReference type="PROSITE" id="PS51257">
    <property type="entry name" value="PROKAR_LIPOPROTEIN"/>
    <property type="match status" value="1"/>
</dbReference>
<dbReference type="STRING" id="1034943.BN59_01452"/>
<keyword evidence="1" id="KW-0732">Signal</keyword>
<dbReference type="OrthoDB" id="5639182at2"/>
<evidence type="ECO:0000256" key="1">
    <source>
        <dbReference type="SAM" id="SignalP"/>
    </source>
</evidence>